<dbReference type="EMBL" id="JBHSOZ010000003">
    <property type="protein sequence ID" value="MFC5712924.1"/>
    <property type="molecule type" value="Genomic_DNA"/>
</dbReference>
<dbReference type="PANTHER" id="PTHR43798">
    <property type="entry name" value="MONOACYLGLYCEROL LIPASE"/>
    <property type="match status" value="1"/>
</dbReference>
<dbReference type="PANTHER" id="PTHR43798:SF31">
    <property type="entry name" value="AB HYDROLASE SUPERFAMILY PROTEIN YCLE"/>
    <property type="match status" value="1"/>
</dbReference>
<dbReference type="InterPro" id="IPR029058">
    <property type="entry name" value="AB_hydrolase_fold"/>
</dbReference>
<dbReference type="Proteomes" id="UP001596142">
    <property type="component" value="Unassembled WGS sequence"/>
</dbReference>
<proteinExistence type="predicted"/>
<name>A0ABW0YS43_9BACI</name>
<dbReference type="RefSeq" id="WP_385940256.1">
    <property type="nucleotide sequence ID" value="NZ_JBHSOZ010000003.1"/>
</dbReference>
<comment type="caution">
    <text evidence="3">The sequence shown here is derived from an EMBL/GenBank/DDBJ whole genome shotgun (WGS) entry which is preliminary data.</text>
</comment>
<sequence length="241" mass="27426">MSSAFIFLTGWAMNETIWEPLLPFLPKKVHIEYLSWFHLSSVEDIDQRVEETLQKFDSVTLIAWSLGSIAALEAASKKVGNIENMYLFSATPRFTKDSAANVSYGWSNRSVEKMRDSLTANADTVLESFHRKMFSRTDKEKHSLDSFFKQQTQRNKPLTDLKIGLDYLLEKDVREKLHCIHVPVHIIHGKYDRIIPIEAGINLAGHLPDGTFHELECGHLPFFSLPETSAKIITCTSEVVS</sequence>
<dbReference type="SUPFAM" id="SSF53474">
    <property type="entry name" value="alpha/beta-Hydrolases"/>
    <property type="match status" value="1"/>
</dbReference>
<dbReference type="Gene3D" id="3.40.50.1820">
    <property type="entry name" value="alpha/beta hydrolase"/>
    <property type="match status" value="1"/>
</dbReference>
<dbReference type="InterPro" id="IPR000073">
    <property type="entry name" value="AB_hydrolase_1"/>
</dbReference>
<gene>
    <name evidence="3" type="ORF">ACFPU1_09030</name>
</gene>
<reference evidence="4" key="1">
    <citation type="journal article" date="2019" name="Int. J. Syst. Evol. Microbiol.">
        <title>The Global Catalogue of Microorganisms (GCM) 10K type strain sequencing project: providing services to taxonomists for standard genome sequencing and annotation.</title>
        <authorList>
            <consortium name="The Broad Institute Genomics Platform"/>
            <consortium name="The Broad Institute Genome Sequencing Center for Infectious Disease"/>
            <person name="Wu L."/>
            <person name="Ma J."/>
        </authorList>
    </citation>
    <scope>NUCLEOTIDE SEQUENCE [LARGE SCALE GENOMIC DNA]</scope>
    <source>
        <strain evidence="4">CECT 7184</strain>
    </source>
</reference>
<evidence type="ECO:0000259" key="2">
    <source>
        <dbReference type="Pfam" id="PF00561"/>
    </source>
</evidence>
<feature type="domain" description="AB hydrolase-1" evidence="2">
    <location>
        <begin position="43"/>
        <end position="223"/>
    </location>
</feature>
<keyword evidence="4" id="KW-1185">Reference proteome</keyword>
<keyword evidence="1 3" id="KW-0378">Hydrolase</keyword>
<organism evidence="3 4">
    <name type="scientific">Thalassorhabdus alkalitolerans</name>
    <dbReference type="NCBI Taxonomy" id="2282697"/>
    <lineage>
        <taxon>Bacteria</taxon>
        <taxon>Bacillati</taxon>
        <taxon>Bacillota</taxon>
        <taxon>Bacilli</taxon>
        <taxon>Bacillales</taxon>
        <taxon>Bacillaceae</taxon>
        <taxon>Thalassorhabdus</taxon>
    </lineage>
</organism>
<evidence type="ECO:0000256" key="1">
    <source>
        <dbReference type="ARBA" id="ARBA00022801"/>
    </source>
</evidence>
<evidence type="ECO:0000313" key="3">
    <source>
        <dbReference type="EMBL" id="MFC5712924.1"/>
    </source>
</evidence>
<dbReference type="Pfam" id="PF00561">
    <property type="entry name" value="Abhydrolase_1"/>
    <property type="match status" value="1"/>
</dbReference>
<dbReference type="InterPro" id="IPR050266">
    <property type="entry name" value="AB_hydrolase_sf"/>
</dbReference>
<protein>
    <submittedName>
        <fullName evidence="3">Alpha/beta fold hydrolase</fullName>
    </submittedName>
</protein>
<accession>A0ABW0YS43</accession>
<evidence type="ECO:0000313" key="4">
    <source>
        <dbReference type="Proteomes" id="UP001596142"/>
    </source>
</evidence>
<dbReference type="GO" id="GO:0016787">
    <property type="term" value="F:hydrolase activity"/>
    <property type="evidence" value="ECO:0007669"/>
    <property type="project" value="UniProtKB-KW"/>
</dbReference>